<protein>
    <submittedName>
        <fullName evidence="1">Uncharacterized protein</fullName>
    </submittedName>
</protein>
<name>A0AA39J090_9AGAR</name>
<reference evidence="1" key="1">
    <citation type="submission" date="2023-06" db="EMBL/GenBank/DDBJ databases">
        <authorList>
            <consortium name="Lawrence Berkeley National Laboratory"/>
            <person name="Ahrendt S."/>
            <person name="Sahu N."/>
            <person name="Indic B."/>
            <person name="Wong-Bajracharya J."/>
            <person name="Merenyi Z."/>
            <person name="Ke H.-M."/>
            <person name="Monk M."/>
            <person name="Kocsube S."/>
            <person name="Drula E."/>
            <person name="Lipzen A."/>
            <person name="Balint B."/>
            <person name="Henrissat B."/>
            <person name="Andreopoulos B."/>
            <person name="Martin F.M."/>
            <person name="Harder C.B."/>
            <person name="Rigling D."/>
            <person name="Ford K.L."/>
            <person name="Foster G.D."/>
            <person name="Pangilinan J."/>
            <person name="Papanicolaou A."/>
            <person name="Barry K."/>
            <person name="LaButti K."/>
            <person name="Viragh M."/>
            <person name="Koriabine M."/>
            <person name="Yan M."/>
            <person name="Riley R."/>
            <person name="Champramary S."/>
            <person name="Plett K.L."/>
            <person name="Tsai I.J."/>
            <person name="Slot J."/>
            <person name="Sipos G."/>
            <person name="Plett J."/>
            <person name="Nagy L.G."/>
            <person name="Grigoriev I.V."/>
        </authorList>
    </citation>
    <scope>NUCLEOTIDE SEQUENCE</scope>
    <source>
        <strain evidence="1">FPL87.14</strain>
    </source>
</reference>
<dbReference type="AlphaFoldDB" id="A0AA39J090"/>
<organism evidence="1 2">
    <name type="scientific">Armillaria borealis</name>
    <dbReference type="NCBI Taxonomy" id="47425"/>
    <lineage>
        <taxon>Eukaryota</taxon>
        <taxon>Fungi</taxon>
        <taxon>Dikarya</taxon>
        <taxon>Basidiomycota</taxon>
        <taxon>Agaricomycotina</taxon>
        <taxon>Agaricomycetes</taxon>
        <taxon>Agaricomycetidae</taxon>
        <taxon>Agaricales</taxon>
        <taxon>Marasmiineae</taxon>
        <taxon>Physalacriaceae</taxon>
        <taxon>Armillaria</taxon>
    </lineage>
</organism>
<evidence type="ECO:0000313" key="2">
    <source>
        <dbReference type="Proteomes" id="UP001175226"/>
    </source>
</evidence>
<sequence>MVKEDKERSKASASSSSESSMDDIRRLWTRTINQSIKGHASLMSAYRLQVLPLPAYCPPTGPLHAIPPLPVKLLALLSRDFLSAVQAILYGDLTMRDVLHTAGSHFYYTASPCTCVAIITDSGISYTPCTCPDGHLHSLTLPSSLPHVLRHHVALCLRYIEFIDTCHSGQANWRRLSFSRGLMT</sequence>
<gene>
    <name evidence="1" type="ORF">EV421DRAFT_1846855</name>
</gene>
<evidence type="ECO:0000313" key="1">
    <source>
        <dbReference type="EMBL" id="KAK0432941.1"/>
    </source>
</evidence>
<keyword evidence="2" id="KW-1185">Reference proteome</keyword>
<accession>A0AA39J090</accession>
<dbReference type="Proteomes" id="UP001175226">
    <property type="component" value="Unassembled WGS sequence"/>
</dbReference>
<dbReference type="EMBL" id="JAUEPT010000087">
    <property type="protein sequence ID" value="KAK0432941.1"/>
    <property type="molecule type" value="Genomic_DNA"/>
</dbReference>
<proteinExistence type="predicted"/>
<comment type="caution">
    <text evidence="1">The sequence shown here is derived from an EMBL/GenBank/DDBJ whole genome shotgun (WGS) entry which is preliminary data.</text>
</comment>